<keyword evidence="2" id="KW-1185">Reference proteome</keyword>
<organism evidence="1 2">
    <name type="scientific">Cimex lectularius</name>
    <name type="common">Bed bug</name>
    <name type="synonym">Acanthia lectularia</name>
    <dbReference type="NCBI Taxonomy" id="79782"/>
    <lineage>
        <taxon>Eukaryota</taxon>
        <taxon>Metazoa</taxon>
        <taxon>Ecdysozoa</taxon>
        <taxon>Arthropoda</taxon>
        <taxon>Hexapoda</taxon>
        <taxon>Insecta</taxon>
        <taxon>Pterygota</taxon>
        <taxon>Neoptera</taxon>
        <taxon>Paraneoptera</taxon>
        <taxon>Hemiptera</taxon>
        <taxon>Heteroptera</taxon>
        <taxon>Panheteroptera</taxon>
        <taxon>Cimicomorpha</taxon>
        <taxon>Cimicidae</taxon>
        <taxon>Cimex</taxon>
    </lineage>
</organism>
<evidence type="ECO:0000313" key="1">
    <source>
        <dbReference type="EnsemblMetazoa" id="XP_024081419.1"/>
    </source>
</evidence>
<dbReference type="GeneID" id="112126485"/>
<evidence type="ECO:0000313" key="2">
    <source>
        <dbReference type="Proteomes" id="UP000494040"/>
    </source>
</evidence>
<proteinExistence type="predicted"/>
<protein>
    <submittedName>
        <fullName evidence="1">Uncharacterized protein</fullName>
    </submittedName>
</protein>
<name>A0A8I6SM62_CIMLE</name>
<dbReference type="Proteomes" id="UP000494040">
    <property type="component" value="Unassembled WGS sequence"/>
</dbReference>
<accession>A0A8I6SM62</accession>
<dbReference type="AlphaFoldDB" id="A0A8I6SM62"/>
<dbReference type="KEGG" id="clec:112126485"/>
<sequence length="109" mass="12578">MISSWSNYSVGDRGINYSNLINNERTRQNILSNFASFKADGEYGWFYKLNTLIKRLYSAAFLDSGAFSITSIEFAQHYSYFAESTQDFLLASNIENTHRVEFFENPNLS</sequence>
<dbReference type="EnsemblMetazoa" id="XM_024225651.1">
    <property type="protein sequence ID" value="XP_024081419.1"/>
    <property type="gene ID" value="LOC112126485"/>
</dbReference>
<reference evidence="1" key="1">
    <citation type="submission" date="2022-01" db="UniProtKB">
        <authorList>
            <consortium name="EnsemblMetazoa"/>
        </authorList>
    </citation>
    <scope>IDENTIFICATION</scope>
</reference>
<dbReference type="RefSeq" id="XP_024081419.1">
    <property type="nucleotide sequence ID" value="XM_024225651.1"/>
</dbReference>